<dbReference type="InterPro" id="IPR004155">
    <property type="entry name" value="PBS_lyase_HEAT"/>
</dbReference>
<feature type="coiled-coil region" evidence="3">
    <location>
        <begin position="29"/>
        <end position="56"/>
    </location>
</feature>
<feature type="region of interest" description="Disordered" evidence="4">
    <location>
        <begin position="79"/>
        <end position="112"/>
    </location>
</feature>
<dbReference type="SMART" id="SM00567">
    <property type="entry name" value="EZ_HEAT"/>
    <property type="match status" value="2"/>
</dbReference>
<evidence type="ECO:0000256" key="1">
    <source>
        <dbReference type="ARBA" id="ARBA00022549"/>
    </source>
</evidence>
<dbReference type="Pfam" id="PF13646">
    <property type="entry name" value="HEAT_2"/>
    <property type="match status" value="1"/>
</dbReference>
<keyword evidence="1" id="KW-0042">Antenna complex</keyword>
<keyword evidence="2" id="KW-0605">Phycobilisome</keyword>
<organism evidence="6 7">
    <name type="scientific">Halomicronema hongdechloris C2206</name>
    <dbReference type="NCBI Taxonomy" id="1641165"/>
    <lineage>
        <taxon>Bacteria</taxon>
        <taxon>Bacillati</taxon>
        <taxon>Cyanobacteriota</taxon>
        <taxon>Cyanophyceae</taxon>
        <taxon>Nodosilineales</taxon>
        <taxon>Nodosilineaceae</taxon>
        <taxon>Halomicronema</taxon>
    </lineage>
</organism>
<dbReference type="GO" id="GO:0030089">
    <property type="term" value="C:phycobilisome"/>
    <property type="evidence" value="ECO:0007669"/>
    <property type="project" value="UniProtKB-KW"/>
</dbReference>
<dbReference type="AlphaFoldDB" id="A0A1Z3HU31"/>
<evidence type="ECO:0000313" key="7">
    <source>
        <dbReference type="Proteomes" id="UP000191901"/>
    </source>
</evidence>
<evidence type="ECO:0000256" key="5">
    <source>
        <dbReference type="SAM" id="Phobius"/>
    </source>
</evidence>
<keyword evidence="3" id="KW-0175">Coiled coil</keyword>
<sequence length="231" mass="24962">MGIGGFILGIVIGAVLAAAIVYWLQQATIRRQAATLQRQQRRLDQLEREHEHRLQVATERLRWDYEARLASDPATAVATAPSASASPPASAATAATPTPASAPAASPSTTLPVSVTTPLAELTAASYADDAHLRQQVAATLSEAVAVYPPQDRQQCLPLLKRLSRDPDPQVRRVTVEALGRLRSRRALPWLRRALQDANADVVQAAHAAISQFKGRSGMAVAKRRRLPKNH</sequence>
<dbReference type="SUPFAM" id="SSF48371">
    <property type="entry name" value="ARM repeat"/>
    <property type="match status" value="1"/>
</dbReference>
<evidence type="ECO:0008006" key="8">
    <source>
        <dbReference type="Google" id="ProtNLM"/>
    </source>
</evidence>
<dbReference type="InterPro" id="IPR011989">
    <property type="entry name" value="ARM-like"/>
</dbReference>
<gene>
    <name evidence="6" type="ORF">XM38_047940</name>
</gene>
<dbReference type="Proteomes" id="UP000191901">
    <property type="component" value="Chromosome"/>
</dbReference>
<dbReference type="InterPro" id="IPR021133">
    <property type="entry name" value="HEAT_type_2"/>
</dbReference>
<reference evidence="6 7" key="1">
    <citation type="journal article" date="2016" name="Biochim. Biophys. Acta">
        <title>Characterization of red-shifted phycobilisomes isolated from the chlorophyll f-containing cyanobacterium Halomicronema hongdechloris.</title>
        <authorList>
            <person name="Li Y."/>
            <person name="Lin Y."/>
            <person name="Garvey C.J."/>
            <person name="Birch D."/>
            <person name="Corkery R.W."/>
            <person name="Loughlin P.C."/>
            <person name="Scheer H."/>
            <person name="Willows R.D."/>
            <person name="Chen M."/>
        </authorList>
    </citation>
    <scope>NUCLEOTIDE SEQUENCE [LARGE SCALE GENOMIC DNA]</scope>
    <source>
        <strain evidence="6 7">C2206</strain>
    </source>
</reference>
<keyword evidence="5" id="KW-0472">Membrane</keyword>
<evidence type="ECO:0000256" key="4">
    <source>
        <dbReference type="SAM" id="MobiDB-lite"/>
    </source>
</evidence>
<evidence type="ECO:0000313" key="6">
    <source>
        <dbReference type="EMBL" id="ASC73821.1"/>
    </source>
</evidence>
<evidence type="ECO:0000256" key="2">
    <source>
        <dbReference type="ARBA" id="ARBA00022738"/>
    </source>
</evidence>
<dbReference type="Gene3D" id="1.25.10.10">
    <property type="entry name" value="Leucine-rich Repeat Variant"/>
    <property type="match status" value="1"/>
</dbReference>
<feature type="transmembrane region" description="Helical" evidence="5">
    <location>
        <begin position="6"/>
        <end position="24"/>
    </location>
</feature>
<accession>A0A1Z3HU31</accession>
<dbReference type="InterPro" id="IPR016024">
    <property type="entry name" value="ARM-type_fold"/>
</dbReference>
<keyword evidence="5" id="KW-0812">Transmembrane</keyword>
<dbReference type="EMBL" id="CP021983">
    <property type="protein sequence ID" value="ASC73821.1"/>
    <property type="molecule type" value="Genomic_DNA"/>
</dbReference>
<keyword evidence="5" id="KW-1133">Transmembrane helix</keyword>
<evidence type="ECO:0000256" key="3">
    <source>
        <dbReference type="SAM" id="Coils"/>
    </source>
</evidence>
<dbReference type="KEGG" id="hhg:XM38_047940"/>
<protein>
    <recommendedName>
        <fullName evidence="8">HEAT repeat domain-containing protein</fullName>
    </recommendedName>
</protein>
<dbReference type="PROSITE" id="PS50077">
    <property type="entry name" value="HEAT_REPEAT"/>
    <property type="match status" value="1"/>
</dbReference>
<dbReference type="RefSeq" id="WP_088431163.1">
    <property type="nucleotide sequence ID" value="NZ_CP021983.2"/>
</dbReference>
<keyword evidence="7" id="KW-1185">Reference proteome</keyword>
<proteinExistence type="predicted"/>
<name>A0A1Z3HU31_9CYAN</name>